<accession>A0AAF0IAP0</accession>
<proteinExistence type="predicted"/>
<dbReference type="EMBL" id="CP091871">
    <property type="protein sequence ID" value="WEU39819.1"/>
    <property type="molecule type" value="Genomic_DNA"/>
</dbReference>
<protein>
    <submittedName>
        <fullName evidence="1">Type II toxin-antitoxin system HicB family antitoxin</fullName>
    </submittedName>
</protein>
<dbReference type="AlphaFoldDB" id="A0AAF0IAP0"/>
<sequence>MVQEVLLHRASTAASPLNIGFTESEVETNSRDCYQVILKRGFDGWIIAKCIDVRGAVSQGKNVQEALSNIIEAISVILEDTYGEVREFSILVREET</sequence>
<dbReference type="Gene3D" id="3.30.160.250">
    <property type="match status" value="1"/>
</dbReference>
<evidence type="ECO:0000313" key="1">
    <source>
        <dbReference type="EMBL" id="WEU39819.1"/>
    </source>
</evidence>
<dbReference type="Proteomes" id="UP000186851">
    <property type="component" value="Chromosome"/>
</dbReference>
<dbReference type="KEGG" id="oyw:OdinLCB4_004935"/>
<organism evidence="1 2">
    <name type="scientific">Odinarchaeota yellowstonii (strain LCB_4)</name>
    <dbReference type="NCBI Taxonomy" id="1841599"/>
    <lineage>
        <taxon>Archaea</taxon>
        <taxon>Promethearchaeati</taxon>
        <taxon>Candidatus Odinarchaeota</taxon>
        <taxon>Candidatus Odinarchaeia</taxon>
        <taxon>Candidatus Odinarchaeales</taxon>
        <taxon>Candidatus Odinarchaeaceae</taxon>
        <taxon>Candidatus Odinarchaeum</taxon>
    </lineage>
</organism>
<reference evidence="1" key="1">
    <citation type="journal article" date="2017" name="Nature">
        <title>Asgard archaea illuminate the origin of eukaryotic cellular complexity.</title>
        <authorList>
            <person name="Zaremba-Niedzwiedzka K."/>
            <person name="Caceres E.F."/>
            <person name="Saw J.H."/>
            <person name="Backstrom D."/>
            <person name="Juzokaite L."/>
            <person name="Vancaester E."/>
            <person name="Seitz K.W."/>
            <person name="Anantharaman K."/>
            <person name="Starnawski P."/>
            <person name="Kjeldsen K.U."/>
            <person name="Scott M.B."/>
            <person name="Nunoura T."/>
            <person name="Banfield J.F."/>
            <person name="Schramm A."/>
            <person name="Baker B.J."/>
            <person name="Spang A."/>
            <person name="Ettema T.J.G."/>
        </authorList>
    </citation>
    <scope>NUCLEOTIDE SEQUENCE</scope>
    <source>
        <strain evidence="1">LCB_4</strain>
    </source>
</reference>
<name>A0AAF0IAP0_ODILC</name>
<dbReference type="SUPFAM" id="SSF143100">
    <property type="entry name" value="TTHA1013/TTHA0281-like"/>
    <property type="match status" value="1"/>
</dbReference>
<dbReference type="InterPro" id="IPR035069">
    <property type="entry name" value="TTHA1013/TTHA0281-like"/>
</dbReference>
<reference evidence="1" key="2">
    <citation type="journal article" date="2022" name="Nat. Microbiol.">
        <title>A closed Candidatus Odinarchaeum chromosome exposes Asgard archaeal viruses.</title>
        <authorList>
            <person name="Tamarit D."/>
            <person name="Caceres E.F."/>
            <person name="Krupovic M."/>
            <person name="Nijland R."/>
            <person name="Eme L."/>
            <person name="Robinson N.P."/>
            <person name="Ettema T.J.G."/>
        </authorList>
    </citation>
    <scope>NUCLEOTIDE SEQUENCE</scope>
    <source>
        <strain evidence="1">LCB_4</strain>
    </source>
</reference>
<evidence type="ECO:0000313" key="2">
    <source>
        <dbReference type="Proteomes" id="UP000186851"/>
    </source>
</evidence>
<gene>
    <name evidence="1" type="ORF">OdinLCB4_004935</name>
</gene>